<comment type="caution">
    <text evidence="5">The sequence shown here is derived from an EMBL/GenBank/DDBJ whole genome shotgun (WGS) entry which is preliminary data.</text>
</comment>
<dbReference type="GO" id="GO:0046872">
    <property type="term" value="F:metal ion binding"/>
    <property type="evidence" value="ECO:0007669"/>
    <property type="project" value="UniProtKB-KW"/>
</dbReference>
<dbReference type="EMBL" id="JAMYWD010000012">
    <property type="protein sequence ID" value="KAJ4954223.1"/>
    <property type="molecule type" value="Genomic_DNA"/>
</dbReference>
<dbReference type="GO" id="GO:0016616">
    <property type="term" value="F:oxidoreductase activity, acting on the CH-OH group of donors, NAD or NADP as acceptor"/>
    <property type="evidence" value="ECO:0007669"/>
    <property type="project" value="InterPro"/>
</dbReference>
<dbReference type="SUPFAM" id="SSF50129">
    <property type="entry name" value="GroES-like"/>
    <property type="match status" value="1"/>
</dbReference>
<evidence type="ECO:0000256" key="1">
    <source>
        <dbReference type="ARBA" id="ARBA00022723"/>
    </source>
</evidence>
<dbReference type="OrthoDB" id="1879366at2759"/>
<accession>A0A9Q0GUV5</accession>
<dbReference type="GO" id="GO:0051287">
    <property type="term" value="F:NAD binding"/>
    <property type="evidence" value="ECO:0007669"/>
    <property type="project" value="InterPro"/>
</dbReference>
<evidence type="ECO:0000313" key="6">
    <source>
        <dbReference type="Proteomes" id="UP001141806"/>
    </source>
</evidence>
<sequence length="220" mass="24938">MHDVFKFFRNIGDEDVRFKVLFCGICHSDLQCIKNDWGFSRYPLIPRRGYPKSIFTYNATYYDQTRTYGGYSDVTVANEQYVVLMTENLPFDAVAPLLCVGISMYSPMKYYGLCQRNLHLGVVGLGELGHMVVKFGKAFGMKVTVISTSLSKEKEAIEHLGADSFLISRNPDQTQFFLNLFIGNGIPKHADQDIFNCFLALDQGQSNNHNRAYGTPIQLQ</sequence>
<reference evidence="5" key="1">
    <citation type="journal article" date="2023" name="Plant J.">
        <title>The genome of the king protea, Protea cynaroides.</title>
        <authorList>
            <person name="Chang J."/>
            <person name="Duong T.A."/>
            <person name="Schoeman C."/>
            <person name="Ma X."/>
            <person name="Roodt D."/>
            <person name="Barker N."/>
            <person name="Li Z."/>
            <person name="Van de Peer Y."/>
            <person name="Mizrachi E."/>
        </authorList>
    </citation>
    <scope>NUCLEOTIDE SEQUENCE</scope>
    <source>
        <tissue evidence="5">Young leaves</tissue>
    </source>
</reference>
<keyword evidence="3" id="KW-0560">Oxidoreductase</keyword>
<dbReference type="Gene3D" id="3.90.180.10">
    <property type="entry name" value="Medium-chain alcohol dehydrogenases, catalytic domain"/>
    <property type="match status" value="2"/>
</dbReference>
<protein>
    <recommendedName>
        <fullName evidence="4">D-isomer specific 2-hydroxyacid dehydrogenase NAD-binding domain-containing protein</fullName>
    </recommendedName>
</protein>
<dbReference type="Pfam" id="PF02826">
    <property type="entry name" value="2-Hacid_dh_C"/>
    <property type="match status" value="1"/>
</dbReference>
<dbReference type="Proteomes" id="UP001141806">
    <property type="component" value="Unassembled WGS sequence"/>
</dbReference>
<evidence type="ECO:0000256" key="3">
    <source>
        <dbReference type="ARBA" id="ARBA00023002"/>
    </source>
</evidence>
<dbReference type="SUPFAM" id="SSF51735">
    <property type="entry name" value="NAD(P)-binding Rossmann-fold domains"/>
    <property type="match status" value="1"/>
</dbReference>
<dbReference type="AlphaFoldDB" id="A0A9Q0GUV5"/>
<dbReference type="Gene3D" id="3.40.50.720">
    <property type="entry name" value="NAD(P)-binding Rossmann-like Domain"/>
    <property type="match status" value="1"/>
</dbReference>
<evidence type="ECO:0000313" key="5">
    <source>
        <dbReference type="EMBL" id="KAJ4954223.1"/>
    </source>
</evidence>
<dbReference type="InterPro" id="IPR047109">
    <property type="entry name" value="CAD-like"/>
</dbReference>
<dbReference type="PANTHER" id="PTHR42683">
    <property type="entry name" value="ALDEHYDE REDUCTASE"/>
    <property type="match status" value="1"/>
</dbReference>
<keyword evidence="6" id="KW-1185">Reference proteome</keyword>
<keyword evidence="1" id="KW-0479">Metal-binding</keyword>
<name>A0A9Q0GUV5_9MAGN</name>
<dbReference type="InterPro" id="IPR011032">
    <property type="entry name" value="GroES-like_sf"/>
</dbReference>
<gene>
    <name evidence="5" type="ORF">NE237_031055</name>
</gene>
<keyword evidence="2" id="KW-0862">Zinc</keyword>
<dbReference type="InterPro" id="IPR006140">
    <property type="entry name" value="D-isomer_DH_NAD-bd"/>
</dbReference>
<feature type="domain" description="D-isomer specific 2-hydroxyacid dehydrogenase NAD-binding" evidence="4">
    <location>
        <begin position="111"/>
        <end position="159"/>
    </location>
</feature>
<dbReference type="InterPro" id="IPR036291">
    <property type="entry name" value="NAD(P)-bd_dom_sf"/>
</dbReference>
<organism evidence="5 6">
    <name type="scientific">Protea cynaroides</name>
    <dbReference type="NCBI Taxonomy" id="273540"/>
    <lineage>
        <taxon>Eukaryota</taxon>
        <taxon>Viridiplantae</taxon>
        <taxon>Streptophyta</taxon>
        <taxon>Embryophyta</taxon>
        <taxon>Tracheophyta</taxon>
        <taxon>Spermatophyta</taxon>
        <taxon>Magnoliopsida</taxon>
        <taxon>Proteales</taxon>
        <taxon>Proteaceae</taxon>
        <taxon>Protea</taxon>
    </lineage>
</organism>
<proteinExistence type="predicted"/>
<evidence type="ECO:0000256" key="2">
    <source>
        <dbReference type="ARBA" id="ARBA00022833"/>
    </source>
</evidence>
<evidence type="ECO:0000259" key="4">
    <source>
        <dbReference type="Pfam" id="PF02826"/>
    </source>
</evidence>